<evidence type="ECO:0000313" key="3">
    <source>
        <dbReference type="Proteomes" id="UP001153269"/>
    </source>
</evidence>
<accession>A0A9N7V980</accession>
<feature type="region of interest" description="Disordered" evidence="1">
    <location>
        <begin position="1"/>
        <end position="41"/>
    </location>
</feature>
<keyword evidence="3" id="KW-1185">Reference proteome</keyword>
<evidence type="ECO:0000256" key="1">
    <source>
        <dbReference type="SAM" id="MobiDB-lite"/>
    </source>
</evidence>
<feature type="non-terminal residue" evidence="2">
    <location>
        <position position="1"/>
    </location>
</feature>
<organism evidence="2 3">
    <name type="scientific">Pleuronectes platessa</name>
    <name type="common">European plaice</name>
    <dbReference type="NCBI Taxonomy" id="8262"/>
    <lineage>
        <taxon>Eukaryota</taxon>
        <taxon>Metazoa</taxon>
        <taxon>Chordata</taxon>
        <taxon>Craniata</taxon>
        <taxon>Vertebrata</taxon>
        <taxon>Euteleostomi</taxon>
        <taxon>Actinopterygii</taxon>
        <taxon>Neopterygii</taxon>
        <taxon>Teleostei</taxon>
        <taxon>Neoteleostei</taxon>
        <taxon>Acanthomorphata</taxon>
        <taxon>Carangaria</taxon>
        <taxon>Pleuronectiformes</taxon>
        <taxon>Pleuronectoidei</taxon>
        <taxon>Pleuronectidae</taxon>
        <taxon>Pleuronectes</taxon>
    </lineage>
</organism>
<evidence type="ECO:0000313" key="2">
    <source>
        <dbReference type="EMBL" id="CAB1444354.1"/>
    </source>
</evidence>
<dbReference type="Proteomes" id="UP001153269">
    <property type="component" value="Unassembled WGS sequence"/>
</dbReference>
<sequence>MVASCDSRTERDNSDMGRGPARSPGQTKMETDPQHQAPSILGSKSLESHYLMIIGNKYYGWFIPLQSVRGMASYN</sequence>
<proteinExistence type="predicted"/>
<gene>
    <name evidence="2" type="ORF">PLEPLA_LOCUS32070</name>
</gene>
<protein>
    <submittedName>
        <fullName evidence="2">Uncharacterized protein</fullName>
    </submittedName>
</protein>
<comment type="caution">
    <text evidence="2">The sequence shown here is derived from an EMBL/GenBank/DDBJ whole genome shotgun (WGS) entry which is preliminary data.</text>
</comment>
<dbReference type="EMBL" id="CADEAL010003335">
    <property type="protein sequence ID" value="CAB1444354.1"/>
    <property type="molecule type" value="Genomic_DNA"/>
</dbReference>
<reference evidence="2" key="1">
    <citation type="submission" date="2020-03" db="EMBL/GenBank/DDBJ databases">
        <authorList>
            <person name="Weist P."/>
        </authorList>
    </citation>
    <scope>NUCLEOTIDE SEQUENCE</scope>
</reference>
<name>A0A9N7V980_PLEPL</name>
<dbReference type="AlphaFoldDB" id="A0A9N7V980"/>